<keyword evidence="7" id="KW-0496">Mitochondrion</keyword>
<dbReference type="EMBL" id="VIBQ01000014">
    <property type="protein sequence ID" value="KAB8349878.1"/>
    <property type="molecule type" value="Genomic_DNA"/>
</dbReference>
<keyword evidence="9" id="KW-0012">Acyltransferase</keyword>
<evidence type="ECO:0000256" key="3">
    <source>
        <dbReference type="ARBA" id="ARBA00022679"/>
    </source>
</evidence>
<evidence type="ECO:0000256" key="1">
    <source>
        <dbReference type="ARBA" id="ARBA00004137"/>
    </source>
</evidence>
<dbReference type="SUPFAM" id="SSF69593">
    <property type="entry name" value="Glycerol-3-phosphate (1)-acyltransferase"/>
    <property type="match status" value="1"/>
</dbReference>
<dbReference type="SMART" id="SM00563">
    <property type="entry name" value="PlsC"/>
    <property type="match status" value="1"/>
</dbReference>
<evidence type="ECO:0000313" key="15">
    <source>
        <dbReference type="EMBL" id="KAB8349878.1"/>
    </source>
</evidence>
<evidence type="ECO:0000256" key="10">
    <source>
        <dbReference type="ARBA" id="ARBA00024323"/>
    </source>
</evidence>
<dbReference type="OrthoDB" id="193467at2759"/>
<dbReference type="InterPro" id="IPR002123">
    <property type="entry name" value="Plipid/glycerol_acylTrfase"/>
</dbReference>
<dbReference type="PANTHER" id="PTHR12497:SF0">
    <property type="entry name" value="TAFAZZIN"/>
    <property type="match status" value="1"/>
</dbReference>
<protein>
    <recommendedName>
        <fullName evidence="12">Tafazzin family protein</fullName>
    </recommendedName>
</protein>
<evidence type="ECO:0000256" key="4">
    <source>
        <dbReference type="ARBA" id="ARBA00022787"/>
    </source>
</evidence>
<comment type="caution">
    <text evidence="15">The sequence shown here is derived from an EMBL/GenBank/DDBJ whole genome shotgun (WGS) entry which is preliminary data.</text>
</comment>
<dbReference type="InterPro" id="IPR000872">
    <property type="entry name" value="Tafazzin"/>
</dbReference>
<accession>A0A5N6KWZ2</accession>
<dbReference type="GO" id="GO:0047184">
    <property type="term" value="F:1-acylglycerophosphocholine O-acyltransferase activity"/>
    <property type="evidence" value="ECO:0007669"/>
    <property type="project" value="TreeGrafter"/>
</dbReference>
<sequence length="406" mass="46556">MVDDAQPPPEAPSALWRAASTLTVGAVGTISRAFLKTFSKLEVNGLDDFTKLLEERRDVQGRERGLITVSNHLTVIDDPFIWGALPLRFLWSPDNMRWSLGSHDIAYKDRRILPTFFMLGQTLPTHRLAFSPYYGGPFQSTMTEAIRILSRRPFASGAQPSDQPATRHGIWPFRFSSPPEYTENPSIDRSRELSDPFTSSQLTYSTNEDDSFPSPSAYLSRRHGWVHIFPEGRIHQHPQQHMRYFKWGVARLILEAEPCPDLVPIWIEGFDAIMHEERTFPRPLPRPGKSVSVTFGGRIDMVAAGFVEMRARWREMVRREKERDADARACGLGECPVSLEEREDAVRLREEVTMRVRDEVLKLRVQRGWPEEDPKARLVDTWREEGRTSKREGRMKDGSIVKEAGL</sequence>
<comment type="subcellular location">
    <subcellularLocation>
        <location evidence="1">Mitochondrion inner membrane</location>
        <topology evidence="1">Peripheral membrane protein</topology>
        <orientation evidence="1">Intermembrane side</orientation>
    </subcellularLocation>
    <subcellularLocation>
        <location evidence="10">Mitochondrion outer membrane</location>
        <topology evidence="10">Peripheral membrane protein</topology>
        <orientation evidence="10">Intermembrane side</orientation>
    </subcellularLocation>
</comment>
<evidence type="ECO:0000256" key="6">
    <source>
        <dbReference type="ARBA" id="ARBA00023098"/>
    </source>
</evidence>
<evidence type="ECO:0000256" key="2">
    <source>
        <dbReference type="ARBA" id="ARBA00010524"/>
    </source>
</evidence>
<feature type="region of interest" description="Disordered" evidence="13">
    <location>
        <begin position="155"/>
        <end position="213"/>
    </location>
</feature>
<evidence type="ECO:0000256" key="8">
    <source>
        <dbReference type="ARBA" id="ARBA00023136"/>
    </source>
</evidence>
<evidence type="ECO:0000256" key="9">
    <source>
        <dbReference type="ARBA" id="ARBA00023315"/>
    </source>
</evidence>
<evidence type="ECO:0000259" key="14">
    <source>
        <dbReference type="SMART" id="SM00563"/>
    </source>
</evidence>
<dbReference type="AlphaFoldDB" id="A0A5N6KWZ2"/>
<comment type="similarity">
    <text evidence="2 12">Belongs to the taffazin family.</text>
</comment>
<keyword evidence="8" id="KW-0472">Membrane</keyword>
<dbReference type="PRINTS" id="PR00979">
    <property type="entry name" value="TAFAZZIN"/>
</dbReference>
<evidence type="ECO:0000256" key="5">
    <source>
        <dbReference type="ARBA" id="ARBA00022792"/>
    </source>
</evidence>
<keyword evidence="5" id="KW-0999">Mitochondrion inner membrane</keyword>
<name>A0A5N6KWZ2_9ROSI</name>
<keyword evidence="3" id="KW-0808">Transferase</keyword>
<dbReference type="GO" id="GO:0005743">
    <property type="term" value="C:mitochondrial inner membrane"/>
    <property type="evidence" value="ECO:0007669"/>
    <property type="project" value="UniProtKB-SubCell"/>
</dbReference>
<keyword evidence="16" id="KW-1185">Reference proteome</keyword>
<evidence type="ECO:0000313" key="16">
    <source>
        <dbReference type="Proteomes" id="UP000327013"/>
    </source>
</evidence>
<dbReference type="Proteomes" id="UP000327013">
    <property type="component" value="Unassembled WGS sequence"/>
</dbReference>
<feature type="region of interest" description="Disordered" evidence="13">
    <location>
        <begin position="382"/>
        <end position="406"/>
    </location>
</feature>
<reference evidence="15 16" key="1">
    <citation type="submission" date="2019-06" db="EMBL/GenBank/DDBJ databases">
        <title>A chromosomal-level reference genome of Carpinus fangiana (Coryloideae, Betulaceae).</title>
        <authorList>
            <person name="Yang X."/>
            <person name="Wang Z."/>
            <person name="Zhang L."/>
            <person name="Hao G."/>
            <person name="Liu J."/>
            <person name="Yang Y."/>
        </authorList>
    </citation>
    <scope>NUCLEOTIDE SEQUENCE [LARGE SCALE GENOMIC DNA]</scope>
    <source>
        <strain evidence="15">Cfa_2016G</strain>
        <tissue evidence="15">Leaf</tissue>
    </source>
</reference>
<organism evidence="15 16">
    <name type="scientific">Carpinus fangiana</name>
    <dbReference type="NCBI Taxonomy" id="176857"/>
    <lineage>
        <taxon>Eukaryota</taxon>
        <taxon>Viridiplantae</taxon>
        <taxon>Streptophyta</taxon>
        <taxon>Embryophyta</taxon>
        <taxon>Tracheophyta</taxon>
        <taxon>Spermatophyta</taxon>
        <taxon>Magnoliopsida</taxon>
        <taxon>eudicotyledons</taxon>
        <taxon>Gunneridae</taxon>
        <taxon>Pentapetalae</taxon>
        <taxon>rosids</taxon>
        <taxon>fabids</taxon>
        <taxon>Fagales</taxon>
        <taxon>Betulaceae</taxon>
        <taxon>Carpinus</taxon>
    </lineage>
</organism>
<keyword evidence="6" id="KW-0443">Lipid metabolism</keyword>
<comment type="catalytic activity">
    <reaction evidence="11">
        <text>1'-[1,2-diacyl-sn-glycero-3-phospho],3'-[1-acyl-sn-glycero-3-phospho]-glycerol + a 1,2-diacyl-sn-glycero-3-phosphocholine = a cardiolipin + a 1-acyl-sn-glycero-3-phosphocholine</text>
        <dbReference type="Rhea" id="RHEA:33731"/>
        <dbReference type="ChEBI" id="CHEBI:57643"/>
        <dbReference type="ChEBI" id="CHEBI:58168"/>
        <dbReference type="ChEBI" id="CHEBI:62237"/>
        <dbReference type="ChEBI" id="CHEBI:64743"/>
    </reaction>
    <physiologicalReaction direction="left-to-right" evidence="11">
        <dbReference type="Rhea" id="RHEA:33732"/>
    </physiologicalReaction>
    <physiologicalReaction direction="right-to-left" evidence="11">
        <dbReference type="Rhea" id="RHEA:33733"/>
    </physiologicalReaction>
</comment>
<dbReference type="PANTHER" id="PTHR12497">
    <property type="entry name" value="TAZ PROTEIN TAFAZZIN"/>
    <property type="match status" value="1"/>
</dbReference>
<evidence type="ECO:0000256" key="11">
    <source>
        <dbReference type="ARBA" id="ARBA00047906"/>
    </source>
</evidence>
<dbReference type="GO" id="GO:0007007">
    <property type="term" value="P:inner mitochondrial membrane organization"/>
    <property type="evidence" value="ECO:0007669"/>
    <property type="project" value="TreeGrafter"/>
</dbReference>
<dbReference type="GO" id="GO:0035965">
    <property type="term" value="P:cardiolipin acyl-chain remodeling"/>
    <property type="evidence" value="ECO:0007669"/>
    <property type="project" value="TreeGrafter"/>
</dbReference>
<proteinExistence type="inferred from homology"/>
<evidence type="ECO:0000256" key="7">
    <source>
        <dbReference type="ARBA" id="ARBA00023128"/>
    </source>
</evidence>
<feature type="compositionally biased region" description="Polar residues" evidence="13">
    <location>
        <begin position="196"/>
        <end position="206"/>
    </location>
</feature>
<dbReference type="GO" id="GO:0005741">
    <property type="term" value="C:mitochondrial outer membrane"/>
    <property type="evidence" value="ECO:0007669"/>
    <property type="project" value="UniProtKB-SubCell"/>
</dbReference>
<feature type="domain" description="Phospholipid/glycerol acyltransferase" evidence="14">
    <location>
        <begin position="66"/>
        <end position="270"/>
    </location>
</feature>
<evidence type="ECO:0000256" key="12">
    <source>
        <dbReference type="RuleBase" id="RU365062"/>
    </source>
</evidence>
<keyword evidence="4" id="KW-1000">Mitochondrion outer membrane</keyword>
<gene>
    <name evidence="15" type="ORF">FH972_023891</name>
</gene>
<evidence type="ECO:0000256" key="13">
    <source>
        <dbReference type="SAM" id="MobiDB-lite"/>
    </source>
</evidence>